<organism evidence="1 2">
    <name type="scientific">Vreelandella glaciei</name>
    <dbReference type="NCBI Taxonomy" id="186761"/>
    <lineage>
        <taxon>Bacteria</taxon>
        <taxon>Pseudomonadati</taxon>
        <taxon>Pseudomonadota</taxon>
        <taxon>Gammaproteobacteria</taxon>
        <taxon>Oceanospirillales</taxon>
        <taxon>Halomonadaceae</taxon>
        <taxon>Vreelandella</taxon>
    </lineage>
</organism>
<gene>
    <name evidence="1" type="ORF">HZS80_08935</name>
</gene>
<evidence type="ECO:0000313" key="1">
    <source>
        <dbReference type="EMBL" id="NYS77839.1"/>
    </source>
</evidence>
<evidence type="ECO:0000313" key="2">
    <source>
        <dbReference type="Proteomes" id="UP000526892"/>
    </source>
</evidence>
<dbReference type="AlphaFoldDB" id="A0A7Z0LSM7"/>
<accession>A0A7Z0LSM7</accession>
<dbReference type="InterPro" id="IPR046905">
    <property type="entry name" value="ABC-3C_MC1"/>
</dbReference>
<proteinExistence type="predicted"/>
<dbReference type="EMBL" id="JACCDE010000010">
    <property type="protein sequence ID" value="NYS77839.1"/>
    <property type="molecule type" value="Genomic_DNA"/>
</dbReference>
<name>A0A7Z0LSM7_9GAMM</name>
<dbReference type="Pfam" id="PF20289">
    <property type="entry name" value="MComp1"/>
    <property type="match status" value="1"/>
</dbReference>
<keyword evidence="2" id="KW-1185">Reference proteome</keyword>
<comment type="caution">
    <text evidence="1">The sequence shown here is derived from an EMBL/GenBank/DDBJ whole genome shotgun (WGS) entry which is preliminary data.</text>
</comment>
<reference evidence="1 2" key="1">
    <citation type="journal article" date="2003" name="Extremophiles">
        <title>Halomonas glaciei sp. nov. isolated from fast ice of Adelie Land, Antarctica.</title>
        <authorList>
            <person name="Reddy G.S."/>
            <person name="Raghavan P.U."/>
            <person name="Sarita N.B."/>
            <person name="Prakash J.S."/>
            <person name="Nagesh N."/>
            <person name="Delille D."/>
            <person name="Shivaji S."/>
        </authorList>
    </citation>
    <scope>NUCLEOTIDE SEQUENCE [LARGE SCALE GENOMIC DNA]</scope>
    <source>
        <strain evidence="1 2">DD39</strain>
    </source>
</reference>
<protein>
    <submittedName>
        <fullName evidence="1">Uncharacterized protein</fullName>
    </submittedName>
</protein>
<dbReference type="Proteomes" id="UP000526892">
    <property type="component" value="Unassembled WGS sequence"/>
</dbReference>
<dbReference type="RefSeq" id="WP_179915836.1">
    <property type="nucleotide sequence ID" value="NZ_JACCDE010000010.1"/>
</dbReference>
<sequence>MKLLTKEVDLGLLSTQFENIQFHMFCSDDRLSFISCMVCVCETKEEIINNWRTIQNIMTVYHQSSGGFDAWNMYLAFFSVEYLPVWDKYEIENNKFSARKIVLDGLQKIPSIDQMIIELEKQLLGSDLTLETRSDHVTKDLTNLENYYRGAPLDSRSASREKRALMIDKIIESLSSNEN</sequence>